<dbReference type="InterPro" id="IPR013249">
    <property type="entry name" value="RNA_pol_sigma70_r4_t2"/>
</dbReference>
<dbReference type="Proteomes" id="UP000033860">
    <property type="component" value="Unassembled WGS sequence"/>
</dbReference>
<evidence type="ECO:0000313" key="9">
    <source>
        <dbReference type="Proteomes" id="UP000033860"/>
    </source>
</evidence>
<keyword evidence="2" id="KW-0805">Transcription regulation</keyword>
<dbReference type="InterPro" id="IPR039425">
    <property type="entry name" value="RNA_pol_sigma-70-like"/>
</dbReference>
<dbReference type="GO" id="GO:0003677">
    <property type="term" value="F:DNA binding"/>
    <property type="evidence" value="ECO:0007669"/>
    <property type="project" value="UniProtKB-KW"/>
</dbReference>
<comment type="similarity">
    <text evidence="1">Belongs to the sigma-70 factor family. ECF subfamily.</text>
</comment>
<dbReference type="SUPFAM" id="SSF88946">
    <property type="entry name" value="Sigma2 domain of RNA polymerase sigma factors"/>
    <property type="match status" value="1"/>
</dbReference>
<gene>
    <name evidence="8" type="ORF">UX85_C0004G0194</name>
</gene>
<dbReference type="EMBL" id="LCNT01000004">
    <property type="protein sequence ID" value="KKU61272.1"/>
    <property type="molecule type" value="Genomic_DNA"/>
</dbReference>
<evidence type="ECO:0000256" key="1">
    <source>
        <dbReference type="ARBA" id="ARBA00010641"/>
    </source>
</evidence>
<dbReference type="PANTHER" id="PTHR43133:SF8">
    <property type="entry name" value="RNA POLYMERASE SIGMA FACTOR HI_1459-RELATED"/>
    <property type="match status" value="1"/>
</dbReference>
<dbReference type="Gene3D" id="1.10.10.10">
    <property type="entry name" value="Winged helix-like DNA-binding domain superfamily/Winged helix DNA-binding domain"/>
    <property type="match status" value="1"/>
</dbReference>
<dbReference type="Pfam" id="PF08281">
    <property type="entry name" value="Sigma70_r4_2"/>
    <property type="match status" value="1"/>
</dbReference>
<dbReference type="InterPro" id="IPR036388">
    <property type="entry name" value="WH-like_DNA-bd_sf"/>
</dbReference>
<feature type="domain" description="RNA polymerase sigma-70 region 2" evidence="6">
    <location>
        <begin position="10"/>
        <end position="75"/>
    </location>
</feature>
<dbReference type="GO" id="GO:0006352">
    <property type="term" value="P:DNA-templated transcription initiation"/>
    <property type="evidence" value="ECO:0007669"/>
    <property type="project" value="InterPro"/>
</dbReference>
<organism evidence="8 9">
    <name type="scientific">Candidatus Beckwithbacteria bacterium GW2011_GWB1_47_15</name>
    <dbReference type="NCBI Taxonomy" id="1618371"/>
    <lineage>
        <taxon>Bacteria</taxon>
        <taxon>Candidatus Beckwithiibacteriota</taxon>
    </lineage>
</organism>
<evidence type="ECO:0000313" key="8">
    <source>
        <dbReference type="EMBL" id="KKU61272.1"/>
    </source>
</evidence>
<dbReference type="InterPro" id="IPR013325">
    <property type="entry name" value="RNA_pol_sigma_r2"/>
</dbReference>
<evidence type="ECO:0000256" key="2">
    <source>
        <dbReference type="ARBA" id="ARBA00023015"/>
    </source>
</evidence>
<keyword evidence="3" id="KW-0731">Sigma factor</keyword>
<sequence length="172" mass="20384">MDKKSFARAYQKYAEAIFRHCYFRVYERSDARDITQDTFVRAWEYLSNGQEIDNMRAFLYKVAGNLVVDYYRKKKEVSLDHLREKGFEPEGDSGNGYETRLDAKTIRRLLTKLDDGYREVIVLRYIDGYKPKEMAEIMGVEANTVSVRLHRAAKEFKKILRRNGFNHEYGQI</sequence>
<comment type="caution">
    <text evidence="8">The sequence shown here is derived from an EMBL/GenBank/DDBJ whole genome shotgun (WGS) entry which is preliminary data.</text>
</comment>
<keyword evidence="4" id="KW-0238">DNA-binding</keyword>
<reference evidence="8 9" key="1">
    <citation type="journal article" date="2015" name="Nature">
        <title>rRNA introns, odd ribosomes, and small enigmatic genomes across a large radiation of phyla.</title>
        <authorList>
            <person name="Brown C.T."/>
            <person name="Hug L.A."/>
            <person name="Thomas B.C."/>
            <person name="Sharon I."/>
            <person name="Castelle C.J."/>
            <person name="Singh A."/>
            <person name="Wilkins M.J."/>
            <person name="Williams K.H."/>
            <person name="Banfield J.F."/>
        </authorList>
    </citation>
    <scope>NUCLEOTIDE SEQUENCE [LARGE SCALE GENOMIC DNA]</scope>
</reference>
<evidence type="ECO:0000256" key="3">
    <source>
        <dbReference type="ARBA" id="ARBA00023082"/>
    </source>
</evidence>
<accession>A0A0G1RVW0</accession>
<feature type="domain" description="RNA polymerase sigma factor 70 region 4 type 2" evidence="7">
    <location>
        <begin position="106"/>
        <end position="154"/>
    </location>
</feature>
<keyword evidence="5" id="KW-0804">Transcription</keyword>
<dbReference type="InterPro" id="IPR014284">
    <property type="entry name" value="RNA_pol_sigma-70_dom"/>
</dbReference>
<evidence type="ECO:0000259" key="7">
    <source>
        <dbReference type="Pfam" id="PF08281"/>
    </source>
</evidence>
<evidence type="ECO:0000256" key="5">
    <source>
        <dbReference type="ARBA" id="ARBA00023163"/>
    </source>
</evidence>
<dbReference type="InterPro" id="IPR007627">
    <property type="entry name" value="RNA_pol_sigma70_r2"/>
</dbReference>
<dbReference type="InterPro" id="IPR013324">
    <property type="entry name" value="RNA_pol_sigma_r3/r4-like"/>
</dbReference>
<evidence type="ECO:0000256" key="4">
    <source>
        <dbReference type="ARBA" id="ARBA00023125"/>
    </source>
</evidence>
<dbReference type="AlphaFoldDB" id="A0A0G1RVW0"/>
<dbReference type="NCBIfam" id="TIGR02937">
    <property type="entry name" value="sigma70-ECF"/>
    <property type="match status" value="1"/>
</dbReference>
<dbReference type="PANTHER" id="PTHR43133">
    <property type="entry name" value="RNA POLYMERASE ECF-TYPE SIGMA FACTO"/>
    <property type="match status" value="1"/>
</dbReference>
<protein>
    <submittedName>
        <fullName evidence="8">Sigma-70 family RNA polymerase sigma factor</fullName>
    </submittedName>
</protein>
<dbReference type="Pfam" id="PF04542">
    <property type="entry name" value="Sigma70_r2"/>
    <property type="match status" value="1"/>
</dbReference>
<dbReference type="GO" id="GO:0016987">
    <property type="term" value="F:sigma factor activity"/>
    <property type="evidence" value="ECO:0007669"/>
    <property type="project" value="UniProtKB-KW"/>
</dbReference>
<evidence type="ECO:0000259" key="6">
    <source>
        <dbReference type="Pfam" id="PF04542"/>
    </source>
</evidence>
<proteinExistence type="inferred from homology"/>
<dbReference type="Gene3D" id="1.10.1740.10">
    <property type="match status" value="1"/>
</dbReference>
<name>A0A0G1RVW0_9BACT</name>
<dbReference type="SUPFAM" id="SSF88659">
    <property type="entry name" value="Sigma3 and sigma4 domains of RNA polymerase sigma factors"/>
    <property type="match status" value="1"/>
</dbReference>
<dbReference type="CDD" id="cd06171">
    <property type="entry name" value="Sigma70_r4"/>
    <property type="match status" value="1"/>
</dbReference>